<evidence type="ECO:0000313" key="1">
    <source>
        <dbReference type="EMBL" id="CRK90918.1"/>
    </source>
</evidence>
<gene>
    <name evidence="1" type="ORF">CLUMA_CG004607</name>
</gene>
<keyword evidence="2" id="KW-1185">Reference proteome</keyword>
<accession>A0A1J1HWL7</accession>
<protein>
    <submittedName>
        <fullName evidence="1">CLUMA_CG004607, isoform A</fullName>
    </submittedName>
</protein>
<reference evidence="1 2" key="1">
    <citation type="submission" date="2015-04" db="EMBL/GenBank/DDBJ databases">
        <authorList>
            <person name="Syromyatnikov M.Y."/>
            <person name="Popov V.N."/>
        </authorList>
    </citation>
    <scope>NUCLEOTIDE SEQUENCE [LARGE SCALE GENOMIC DNA]</scope>
</reference>
<organism evidence="1 2">
    <name type="scientific">Clunio marinus</name>
    <dbReference type="NCBI Taxonomy" id="568069"/>
    <lineage>
        <taxon>Eukaryota</taxon>
        <taxon>Metazoa</taxon>
        <taxon>Ecdysozoa</taxon>
        <taxon>Arthropoda</taxon>
        <taxon>Hexapoda</taxon>
        <taxon>Insecta</taxon>
        <taxon>Pterygota</taxon>
        <taxon>Neoptera</taxon>
        <taxon>Endopterygota</taxon>
        <taxon>Diptera</taxon>
        <taxon>Nematocera</taxon>
        <taxon>Chironomoidea</taxon>
        <taxon>Chironomidae</taxon>
        <taxon>Clunio</taxon>
    </lineage>
</organism>
<dbReference type="Proteomes" id="UP000183832">
    <property type="component" value="Unassembled WGS sequence"/>
</dbReference>
<sequence>MNEAETTAIKTSPQQRKATKHNYNLFFQGEHEVCLRKLLQKTKMRLIVDLFLANREGIKLKFITTLYSINIAISKHEDVNVKFKVGIFRLISFS</sequence>
<evidence type="ECO:0000313" key="2">
    <source>
        <dbReference type="Proteomes" id="UP000183832"/>
    </source>
</evidence>
<name>A0A1J1HWL7_9DIPT</name>
<proteinExistence type="predicted"/>
<dbReference type="AlphaFoldDB" id="A0A1J1HWL7"/>
<dbReference type="EMBL" id="CVRI01000020">
    <property type="protein sequence ID" value="CRK90918.1"/>
    <property type="molecule type" value="Genomic_DNA"/>
</dbReference>